<dbReference type="PROSITE" id="PS50045">
    <property type="entry name" value="SIGMA54_INTERACT_4"/>
    <property type="match status" value="1"/>
</dbReference>
<keyword evidence="5" id="KW-0408">Iron</keyword>
<dbReference type="Gene3D" id="3.40.50.300">
    <property type="entry name" value="P-loop containing nucleotide triphosphate hydrolases"/>
    <property type="match status" value="1"/>
</dbReference>
<dbReference type="PROSITE" id="PS51656">
    <property type="entry name" value="4FE4S"/>
    <property type="match status" value="1"/>
</dbReference>
<dbReference type="SUPFAM" id="SSF54862">
    <property type="entry name" value="4Fe-4S ferredoxins"/>
    <property type="match status" value="1"/>
</dbReference>
<gene>
    <name evidence="13" type="ORF">PRVXH_002357</name>
</gene>
<dbReference type="InterPro" id="IPR025943">
    <property type="entry name" value="Sigma_54_int_dom_ATP-bd_2"/>
</dbReference>
<dbReference type="EMBL" id="CP159485">
    <property type="protein sequence ID" value="XCI28399.1"/>
    <property type="molecule type" value="Genomic_DNA"/>
</dbReference>
<reference evidence="13" key="1">
    <citation type="journal article" date="2018" name="Antonie Van Leeuwenhoek">
        <title>Proteinivorax hydrogeniformans sp. nov., an anaerobic, haloalkaliphilic bacterium fermenting proteinaceous compounds with high hydrogen production.</title>
        <authorList>
            <person name="Boltyanskaya Y."/>
            <person name="Detkova E."/>
            <person name="Pimenov N."/>
            <person name="Kevbrin V."/>
        </authorList>
    </citation>
    <scope>NUCLEOTIDE SEQUENCE</scope>
    <source>
        <strain evidence="13">Z-710</strain>
    </source>
</reference>
<evidence type="ECO:0000256" key="4">
    <source>
        <dbReference type="ARBA" id="ARBA00022840"/>
    </source>
</evidence>
<keyword evidence="1" id="KW-0004">4Fe-4S</keyword>
<evidence type="ECO:0000256" key="9">
    <source>
        <dbReference type="SAM" id="Coils"/>
    </source>
</evidence>
<dbReference type="GO" id="GO:0046872">
    <property type="term" value="F:metal ion binding"/>
    <property type="evidence" value="ECO:0007669"/>
    <property type="project" value="UniProtKB-KW"/>
</dbReference>
<evidence type="ECO:0000256" key="5">
    <source>
        <dbReference type="ARBA" id="ARBA00023004"/>
    </source>
</evidence>
<feature type="domain" description="Sigma-54 factor interaction" evidence="10">
    <location>
        <begin position="444"/>
        <end position="674"/>
    </location>
</feature>
<dbReference type="InterPro" id="IPR009057">
    <property type="entry name" value="Homeodomain-like_sf"/>
</dbReference>
<dbReference type="GO" id="GO:0043565">
    <property type="term" value="F:sequence-specific DNA binding"/>
    <property type="evidence" value="ECO:0007669"/>
    <property type="project" value="InterPro"/>
</dbReference>
<evidence type="ECO:0000256" key="3">
    <source>
        <dbReference type="ARBA" id="ARBA00022741"/>
    </source>
</evidence>
<dbReference type="Pfam" id="PF02954">
    <property type="entry name" value="HTH_8"/>
    <property type="match status" value="1"/>
</dbReference>
<dbReference type="Gene3D" id="1.10.15.40">
    <property type="entry name" value="Electron transport complex subunit B, putative Fe-S cluster"/>
    <property type="match status" value="1"/>
</dbReference>
<dbReference type="PANTHER" id="PTHR32071:SF57">
    <property type="entry name" value="C4-DICARBOXYLATE TRANSPORT TRANSCRIPTIONAL REGULATORY PROTEIN DCTD"/>
    <property type="match status" value="1"/>
</dbReference>
<keyword evidence="7" id="KW-0805">Transcription regulation</keyword>
<feature type="coiled-coil region" evidence="9">
    <location>
        <begin position="48"/>
        <end position="75"/>
    </location>
</feature>
<dbReference type="InterPro" id="IPR004108">
    <property type="entry name" value="Fe_hydrogenase_lsu_C"/>
</dbReference>
<dbReference type="InterPro" id="IPR027417">
    <property type="entry name" value="P-loop_NTPase"/>
</dbReference>
<dbReference type="PROSITE" id="PS00675">
    <property type="entry name" value="SIGMA54_INTERACT_1"/>
    <property type="match status" value="1"/>
</dbReference>
<dbReference type="RefSeq" id="WP_353892964.1">
    <property type="nucleotide sequence ID" value="NZ_CP159485.1"/>
</dbReference>
<evidence type="ECO:0000256" key="7">
    <source>
        <dbReference type="ARBA" id="ARBA00023015"/>
    </source>
</evidence>
<dbReference type="CDD" id="cd00009">
    <property type="entry name" value="AAA"/>
    <property type="match status" value="1"/>
</dbReference>
<dbReference type="GO" id="GO:0005524">
    <property type="term" value="F:ATP binding"/>
    <property type="evidence" value="ECO:0007669"/>
    <property type="project" value="UniProtKB-KW"/>
</dbReference>
<keyword evidence="8" id="KW-0804">Transcription</keyword>
<dbReference type="Gene3D" id="3.30.70.20">
    <property type="match status" value="1"/>
</dbReference>
<dbReference type="FunFam" id="3.40.50.300:FF:000006">
    <property type="entry name" value="DNA-binding transcriptional regulator NtrC"/>
    <property type="match status" value="1"/>
</dbReference>
<dbReference type="Gene3D" id="1.10.8.60">
    <property type="match status" value="1"/>
</dbReference>
<dbReference type="InterPro" id="IPR003593">
    <property type="entry name" value="AAA+_ATPase"/>
</dbReference>
<reference evidence="13" key="2">
    <citation type="submission" date="2024-06" db="EMBL/GenBank/DDBJ databases">
        <authorList>
            <person name="Petrova K.O."/>
            <person name="Toshchakov S.V."/>
            <person name="Boltjanskaja Y.V."/>
            <person name="Kevbrin V.V."/>
        </authorList>
    </citation>
    <scope>NUCLEOTIDE SEQUENCE</scope>
    <source>
        <strain evidence="13">Z-710</strain>
    </source>
</reference>
<evidence type="ECO:0000256" key="2">
    <source>
        <dbReference type="ARBA" id="ARBA00022723"/>
    </source>
</evidence>
<dbReference type="SUPFAM" id="SSF53920">
    <property type="entry name" value="Fe-only hydrogenase"/>
    <property type="match status" value="1"/>
</dbReference>
<keyword evidence="6" id="KW-0411">Iron-sulfur</keyword>
<evidence type="ECO:0000259" key="10">
    <source>
        <dbReference type="PROSITE" id="PS50045"/>
    </source>
</evidence>
<dbReference type="InterPro" id="IPR007202">
    <property type="entry name" value="4Fe-4S_dom"/>
</dbReference>
<dbReference type="InterPro" id="IPR017896">
    <property type="entry name" value="4Fe4S_Fe-S-bd"/>
</dbReference>
<protein>
    <submittedName>
        <fullName evidence="13">Sigma 54-interacting transcriptional regulator</fullName>
    </submittedName>
</protein>
<evidence type="ECO:0000313" key="13">
    <source>
        <dbReference type="EMBL" id="XCI28399.1"/>
    </source>
</evidence>
<feature type="domain" description="4Fe-4S" evidence="12">
    <location>
        <begin position="369"/>
        <end position="431"/>
    </location>
</feature>
<dbReference type="PROSITE" id="PS51379">
    <property type="entry name" value="4FE4S_FER_2"/>
    <property type="match status" value="2"/>
</dbReference>
<accession>A0AAU8HSD3</accession>
<keyword evidence="9" id="KW-0175">Coiled coil</keyword>
<sequence>MLSVVKSKEELCKKCFNCLRACPVNAIKVIDGGAEIIKEDCVKCGLCYKVCSQEAKQLKEDINEVERLLDSKKKTVALLDPSFPAAFDSGADKVIGALKKVGFDEVCDISAGAELIISEFNKNNKDILKSDEILLSSVCPVICNLIEHHYNDLLCNITRFVSPMIAMARLVRNYYKDEELNVVFIGACIGKKDEIEHECLKNSVDVAITFTELKKIFANKSIDLKNEVSLPLDPPYPENGPVLPFAGELSKLAKMQDSDALDNRIMTVEGKDDVLEVLEAIRNQEIQKPALIDILFCKGCISGPGLDRDISYYERKRRVIQSHNDRSYYSSSDSESEKSTSDFKAQKINLNRCFMGKYSQDNLQPTEEELREILKRTDKFSDEDELNCGVCGYDTCKQKAAAAYSGISEAEMCWPYMQNKVSSDIKKHKLESGYNNAHEKLKEIVGVSQKVENTKSFVYKASQSDSTVLLLGESGTGKGLYAQIIHESSKRCDKPFVKVDCSSIAPTLLESELFGYEEGAFTGALKGGKTGKFEQAHGGTIFLDEIGDMPLEMQSNLLSALQDKTIQRLGGASPVDVDVRVIAATNKNLSNQIKKGKFREDLFYRLNVLNITLPPLRERKDDTVVLVEELKKKLCVEKNLPKKQFHPKVLEAFYNYDWPGNIREMENMIERLLNLVEDRIVYLHHLPDYLVKNNIVEHHVTSKRGLDDIMDSVEKETLELVLEKTNNNRTKAAELLGIHRTSLYKKLRKHKLL</sequence>
<dbReference type="InterPro" id="IPR017900">
    <property type="entry name" value="4Fe4S_Fe_S_CS"/>
</dbReference>
<keyword evidence="2" id="KW-0479">Metal-binding</keyword>
<organism evidence="13">
    <name type="scientific">Proteinivorax hydrogeniformans</name>
    <dbReference type="NCBI Taxonomy" id="1826727"/>
    <lineage>
        <taxon>Bacteria</taxon>
        <taxon>Bacillati</taxon>
        <taxon>Bacillota</taxon>
        <taxon>Clostridia</taxon>
        <taxon>Eubacteriales</taxon>
        <taxon>Proteinivoracaceae</taxon>
        <taxon>Proteinivorax</taxon>
    </lineage>
</organism>
<dbReference type="Pfam" id="PF25601">
    <property type="entry name" value="AAA_lid_14"/>
    <property type="match status" value="1"/>
</dbReference>
<dbReference type="InterPro" id="IPR025662">
    <property type="entry name" value="Sigma_54_int_dom_ATP-bd_1"/>
</dbReference>
<dbReference type="SMART" id="SM00382">
    <property type="entry name" value="AAA"/>
    <property type="match status" value="1"/>
</dbReference>
<dbReference type="Pfam" id="PF12838">
    <property type="entry name" value="Fer4_7"/>
    <property type="match status" value="1"/>
</dbReference>
<dbReference type="GO" id="GO:0006355">
    <property type="term" value="P:regulation of DNA-templated transcription"/>
    <property type="evidence" value="ECO:0007669"/>
    <property type="project" value="InterPro"/>
</dbReference>
<dbReference type="AlphaFoldDB" id="A0AAU8HSD3"/>
<dbReference type="Pfam" id="PF02906">
    <property type="entry name" value="Fe_hyd_lg_C"/>
    <property type="match status" value="1"/>
</dbReference>
<dbReference type="InterPro" id="IPR002078">
    <property type="entry name" value="Sigma_54_int"/>
</dbReference>
<evidence type="ECO:0000256" key="6">
    <source>
        <dbReference type="ARBA" id="ARBA00023014"/>
    </source>
</evidence>
<evidence type="ECO:0000256" key="1">
    <source>
        <dbReference type="ARBA" id="ARBA00022485"/>
    </source>
</evidence>
<keyword evidence="3" id="KW-0547">Nucleotide-binding</keyword>
<feature type="domain" description="4Fe-4S ferredoxin-type" evidence="11">
    <location>
        <begin position="3"/>
        <end position="31"/>
    </location>
</feature>
<keyword evidence="4" id="KW-0067">ATP-binding</keyword>
<dbReference type="Pfam" id="PF00158">
    <property type="entry name" value="Sigma54_activat"/>
    <property type="match status" value="1"/>
</dbReference>
<dbReference type="PROSITE" id="PS00198">
    <property type="entry name" value="4FE4S_FER_1"/>
    <property type="match status" value="1"/>
</dbReference>
<proteinExistence type="predicted"/>
<dbReference type="Gene3D" id="3.40.950.10">
    <property type="entry name" value="Fe-only Hydrogenase (Larger Subunit), Chain L, domain 3"/>
    <property type="match status" value="1"/>
</dbReference>
<evidence type="ECO:0000256" key="8">
    <source>
        <dbReference type="ARBA" id="ARBA00023163"/>
    </source>
</evidence>
<dbReference type="InterPro" id="IPR009016">
    <property type="entry name" value="Fe_hydrogenase"/>
</dbReference>
<dbReference type="PANTHER" id="PTHR32071">
    <property type="entry name" value="TRANSCRIPTIONAL REGULATORY PROTEIN"/>
    <property type="match status" value="1"/>
</dbReference>
<evidence type="ECO:0000259" key="12">
    <source>
        <dbReference type="PROSITE" id="PS51656"/>
    </source>
</evidence>
<evidence type="ECO:0000259" key="11">
    <source>
        <dbReference type="PROSITE" id="PS51379"/>
    </source>
</evidence>
<dbReference type="InterPro" id="IPR002197">
    <property type="entry name" value="HTH_Fis"/>
</dbReference>
<dbReference type="Pfam" id="PF04060">
    <property type="entry name" value="FeS"/>
    <property type="match status" value="1"/>
</dbReference>
<dbReference type="GO" id="GO:0051539">
    <property type="term" value="F:4 iron, 4 sulfur cluster binding"/>
    <property type="evidence" value="ECO:0007669"/>
    <property type="project" value="UniProtKB-KW"/>
</dbReference>
<feature type="domain" description="4Fe-4S ferredoxin-type" evidence="11">
    <location>
        <begin position="32"/>
        <end position="61"/>
    </location>
</feature>
<dbReference type="Gene3D" id="1.10.10.60">
    <property type="entry name" value="Homeodomain-like"/>
    <property type="match status" value="1"/>
</dbReference>
<dbReference type="SUPFAM" id="SSF46689">
    <property type="entry name" value="Homeodomain-like"/>
    <property type="match status" value="1"/>
</dbReference>
<dbReference type="PROSITE" id="PS00676">
    <property type="entry name" value="SIGMA54_INTERACT_2"/>
    <property type="match status" value="1"/>
</dbReference>
<dbReference type="PRINTS" id="PR01590">
    <property type="entry name" value="HTHFIS"/>
</dbReference>
<dbReference type="SUPFAM" id="SSF52540">
    <property type="entry name" value="P-loop containing nucleoside triphosphate hydrolases"/>
    <property type="match status" value="1"/>
</dbReference>
<dbReference type="InterPro" id="IPR058031">
    <property type="entry name" value="AAA_lid_NorR"/>
</dbReference>
<name>A0AAU8HSD3_9FIRM</name>